<dbReference type="PANTHER" id="PTHR34773">
    <property type="entry name" value="FLAGELLAR SECRETION CHAPERONE FLIS"/>
    <property type="match status" value="1"/>
</dbReference>
<name>A0ABV8VU22_9BACI</name>
<dbReference type="EMBL" id="JBHSDV010000001">
    <property type="protein sequence ID" value="MFC4387050.1"/>
    <property type="molecule type" value="Genomic_DNA"/>
</dbReference>
<proteinExistence type="inferred from homology"/>
<dbReference type="NCBIfam" id="TIGR00208">
    <property type="entry name" value="fliS"/>
    <property type="match status" value="1"/>
</dbReference>
<evidence type="ECO:0000256" key="3">
    <source>
        <dbReference type="ARBA" id="ARBA00022490"/>
    </source>
</evidence>
<evidence type="ECO:0000256" key="4">
    <source>
        <dbReference type="ARBA" id="ARBA00022795"/>
    </source>
</evidence>
<evidence type="ECO:0000256" key="1">
    <source>
        <dbReference type="ARBA" id="ARBA00004514"/>
    </source>
</evidence>
<comment type="subcellular location">
    <subcellularLocation>
        <location evidence="1 6">Cytoplasm</location>
        <location evidence="1 6">Cytosol</location>
    </subcellularLocation>
</comment>
<keyword evidence="4 6" id="KW-1005">Bacterial flagellum biogenesis</keyword>
<dbReference type="InterPro" id="IPR003713">
    <property type="entry name" value="FliS"/>
</dbReference>
<accession>A0ABV8VU22</accession>
<comment type="similarity">
    <text evidence="2 6">Belongs to the FliS family.</text>
</comment>
<keyword evidence="3 6" id="KW-0963">Cytoplasm</keyword>
<comment type="caution">
    <text evidence="7">The sequence shown here is derived from an EMBL/GenBank/DDBJ whole genome shotgun (WGS) entry which is preliminary data.</text>
</comment>
<sequence>MAYQPYQTYQNNSVTTATPGELTLMLYNGSLKFIKQARKAMEQKNHQQKNTMIQKTQDIIRELMVTLDQEAPITKQMMPLYDFAYRALTMANVHNDVEQLNQAEEIMTQFRDTWKEVIKQERIRQHGKGVQSS</sequence>
<dbReference type="SUPFAM" id="SSF101116">
    <property type="entry name" value="Flagellar export chaperone FliS"/>
    <property type="match status" value="1"/>
</dbReference>
<dbReference type="Proteomes" id="UP001595880">
    <property type="component" value="Unassembled WGS sequence"/>
</dbReference>
<keyword evidence="7" id="KW-0282">Flagellum</keyword>
<organism evidence="7 8">
    <name type="scientific">Gracilibacillus marinus</name>
    <dbReference type="NCBI Taxonomy" id="630535"/>
    <lineage>
        <taxon>Bacteria</taxon>
        <taxon>Bacillati</taxon>
        <taxon>Bacillota</taxon>
        <taxon>Bacilli</taxon>
        <taxon>Bacillales</taxon>
        <taxon>Bacillaceae</taxon>
        <taxon>Gracilibacillus</taxon>
    </lineage>
</organism>
<dbReference type="RefSeq" id="WP_390196382.1">
    <property type="nucleotide sequence ID" value="NZ_JBHSDV010000001.1"/>
</dbReference>
<keyword evidence="5" id="KW-0143">Chaperone</keyword>
<dbReference type="PANTHER" id="PTHR34773:SF1">
    <property type="entry name" value="FLAGELLAR SECRETION CHAPERONE FLIS"/>
    <property type="match status" value="1"/>
</dbReference>
<dbReference type="InterPro" id="IPR036584">
    <property type="entry name" value="FliS_sf"/>
</dbReference>
<keyword evidence="7" id="KW-0966">Cell projection</keyword>
<evidence type="ECO:0000313" key="7">
    <source>
        <dbReference type="EMBL" id="MFC4387050.1"/>
    </source>
</evidence>
<evidence type="ECO:0000313" key="8">
    <source>
        <dbReference type="Proteomes" id="UP001595880"/>
    </source>
</evidence>
<evidence type="ECO:0000256" key="6">
    <source>
        <dbReference type="PIRNR" id="PIRNR039090"/>
    </source>
</evidence>
<reference evidence="8" key="1">
    <citation type="journal article" date="2019" name="Int. J. Syst. Evol. Microbiol.">
        <title>The Global Catalogue of Microorganisms (GCM) 10K type strain sequencing project: providing services to taxonomists for standard genome sequencing and annotation.</title>
        <authorList>
            <consortium name="The Broad Institute Genomics Platform"/>
            <consortium name="The Broad Institute Genome Sequencing Center for Infectious Disease"/>
            <person name="Wu L."/>
            <person name="Ma J."/>
        </authorList>
    </citation>
    <scope>NUCLEOTIDE SEQUENCE [LARGE SCALE GENOMIC DNA]</scope>
    <source>
        <strain evidence="8">KACC 14058</strain>
    </source>
</reference>
<keyword evidence="8" id="KW-1185">Reference proteome</keyword>
<evidence type="ECO:0000256" key="5">
    <source>
        <dbReference type="ARBA" id="ARBA00023186"/>
    </source>
</evidence>
<dbReference type="Pfam" id="PF02561">
    <property type="entry name" value="FliS"/>
    <property type="match status" value="1"/>
</dbReference>
<dbReference type="CDD" id="cd16098">
    <property type="entry name" value="FliS"/>
    <property type="match status" value="1"/>
</dbReference>
<protein>
    <recommendedName>
        <fullName evidence="6">Flagellar secretion chaperone FliS</fullName>
    </recommendedName>
</protein>
<keyword evidence="7" id="KW-0969">Cilium</keyword>
<dbReference type="PIRSF" id="PIRSF039090">
    <property type="entry name" value="Flis"/>
    <property type="match status" value="1"/>
</dbReference>
<dbReference type="Gene3D" id="1.20.120.340">
    <property type="entry name" value="Flagellar protein FliS"/>
    <property type="match status" value="1"/>
</dbReference>
<evidence type="ECO:0000256" key="2">
    <source>
        <dbReference type="ARBA" id="ARBA00008787"/>
    </source>
</evidence>
<gene>
    <name evidence="7" type="primary">fliS</name>
    <name evidence="7" type="ORF">ACFOZ1_04425</name>
</gene>